<sequence length="312" mass="34488">MSVMLEDAVRRRIIEQAIGFSTGAFASPSPVPGVKILYTDQPHPRTPVLYEPTIVIVMQGAKVGYLGDRTFRYDAQRFLLLTVPLPFECETIASKDQPFVGLSIGVDAALLQSVLSDVGHEHVDPLAEGSELSGINGAPYNEGLLCAIERLFDAMKDPRDARFLGKLIVQEILYHVLFGESGAALHALVHRHTQFGLISKVIKHIESHYAETFSVEQLARMVNMSVSAFHHNFKAVTNTSPLQYIKSYKLHRARLIMLHEGAKAGVAASRVGYESASQFSREFKRYFGATPVDEVARLQPAGRESPALTSRR</sequence>
<organism evidence="3 4">
    <name type="scientific">Roseateles depolymerans</name>
    <dbReference type="NCBI Taxonomy" id="76731"/>
    <lineage>
        <taxon>Bacteria</taxon>
        <taxon>Pseudomonadati</taxon>
        <taxon>Pseudomonadota</taxon>
        <taxon>Betaproteobacteria</taxon>
        <taxon>Burkholderiales</taxon>
        <taxon>Sphaerotilaceae</taxon>
        <taxon>Roseateles</taxon>
    </lineage>
</organism>
<dbReference type="PANTHER" id="PTHR43436">
    <property type="entry name" value="ARAC-FAMILY TRANSCRIPTIONAL REGULATOR"/>
    <property type="match status" value="1"/>
</dbReference>
<dbReference type="RefSeq" id="WP_198164792.1">
    <property type="nucleotide sequence ID" value="NZ_CP013729.1"/>
</dbReference>
<dbReference type="PROSITE" id="PS01124">
    <property type="entry name" value="HTH_ARAC_FAMILY_2"/>
    <property type="match status" value="1"/>
</dbReference>
<name>A0A0U3E2W3_9BURK</name>
<dbReference type="InterPro" id="IPR018060">
    <property type="entry name" value="HTH_AraC"/>
</dbReference>
<dbReference type="EMBL" id="CP013729">
    <property type="protein sequence ID" value="ALV07525.1"/>
    <property type="molecule type" value="Genomic_DNA"/>
</dbReference>
<dbReference type="SMART" id="SM00342">
    <property type="entry name" value="HTH_ARAC"/>
    <property type="match status" value="1"/>
</dbReference>
<dbReference type="PANTHER" id="PTHR43436:SF2">
    <property type="entry name" value="ARAC_XYLS FAMILY TRANSCRIPTIONAL REGULATOR"/>
    <property type="match status" value="1"/>
</dbReference>
<dbReference type="STRING" id="76731.RD2015_3064"/>
<evidence type="ECO:0000313" key="3">
    <source>
        <dbReference type="EMBL" id="ALV07525.1"/>
    </source>
</evidence>
<evidence type="ECO:0000313" key="4">
    <source>
        <dbReference type="Proteomes" id="UP000060699"/>
    </source>
</evidence>
<evidence type="ECO:0000256" key="1">
    <source>
        <dbReference type="ARBA" id="ARBA00023015"/>
    </source>
</evidence>
<keyword evidence="1" id="KW-0805">Transcription regulation</keyword>
<dbReference type="InterPro" id="IPR009057">
    <property type="entry name" value="Homeodomain-like_sf"/>
</dbReference>
<proteinExistence type="predicted"/>
<dbReference type="AlphaFoldDB" id="A0A0U3E2W3"/>
<dbReference type="GO" id="GO:0043565">
    <property type="term" value="F:sequence-specific DNA binding"/>
    <property type="evidence" value="ECO:0007669"/>
    <property type="project" value="InterPro"/>
</dbReference>
<dbReference type="KEGG" id="rdp:RD2015_3064"/>
<gene>
    <name evidence="3" type="ORF">RD2015_3064</name>
</gene>
<dbReference type="InterPro" id="IPR009594">
    <property type="entry name" value="Tscrpt_reg_HTH_AraC_N"/>
</dbReference>
<reference evidence="3 4" key="1">
    <citation type="submission" date="2015-12" db="EMBL/GenBank/DDBJ databases">
        <title>Complete genome of Roseateles depolymerans KCTC 42856.</title>
        <authorList>
            <person name="Kim K.M."/>
        </authorList>
    </citation>
    <scope>NUCLEOTIDE SEQUENCE [LARGE SCALE GENOMIC DNA]</scope>
    <source>
        <strain evidence="3 4">KCTC 42856</strain>
    </source>
</reference>
<accession>A0A0U3E2W3</accession>
<dbReference type="Gene3D" id="1.10.10.60">
    <property type="entry name" value="Homeodomain-like"/>
    <property type="match status" value="2"/>
</dbReference>
<dbReference type="Pfam" id="PF12833">
    <property type="entry name" value="HTH_18"/>
    <property type="match status" value="1"/>
</dbReference>
<dbReference type="Proteomes" id="UP000060699">
    <property type="component" value="Chromosome"/>
</dbReference>
<dbReference type="GO" id="GO:0003700">
    <property type="term" value="F:DNA-binding transcription factor activity"/>
    <property type="evidence" value="ECO:0007669"/>
    <property type="project" value="InterPro"/>
</dbReference>
<keyword evidence="4" id="KW-1185">Reference proteome</keyword>
<dbReference type="SUPFAM" id="SSF46689">
    <property type="entry name" value="Homeodomain-like"/>
    <property type="match status" value="2"/>
</dbReference>
<evidence type="ECO:0000256" key="2">
    <source>
        <dbReference type="ARBA" id="ARBA00023163"/>
    </source>
</evidence>
<protein>
    <submittedName>
        <fullName evidence="3">AraC-family trancriptional regulator</fullName>
    </submittedName>
</protein>
<keyword evidence="2" id="KW-0804">Transcription</keyword>
<dbReference type="PATRIC" id="fig|76731.3.peg.3140"/>
<dbReference type="Pfam" id="PF06719">
    <property type="entry name" value="AraC_N"/>
    <property type="match status" value="1"/>
</dbReference>